<dbReference type="Gene3D" id="2.40.70.10">
    <property type="entry name" value="Acid Proteases"/>
    <property type="match status" value="1"/>
</dbReference>
<comment type="caution">
    <text evidence="2">The sequence shown here is derived from an EMBL/GenBank/DDBJ whole genome shotgun (WGS) entry which is preliminary data.</text>
</comment>
<dbReference type="NCBIfam" id="TIGR02281">
    <property type="entry name" value="clan_AA_DTGA"/>
    <property type="match status" value="1"/>
</dbReference>
<keyword evidence="1" id="KW-0472">Membrane</keyword>
<dbReference type="GO" id="GO:0006508">
    <property type="term" value="P:proteolysis"/>
    <property type="evidence" value="ECO:0007669"/>
    <property type="project" value="UniProtKB-KW"/>
</dbReference>
<reference evidence="2 3" key="1">
    <citation type="submission" date="2020-08" db="EMBL/GenBank/DDBJ databases">
        <title>Genomic Encyclopedia of Type Strains, Phase IV (KMG-IV): sequencing the most valuable type-strain genomes for metagenomic binning, comparative biology and taxonomic classification.</title>
        <authorList>
            <person name="Goeker M."/>
        </authorList>
    </citation>
    <scope>NUCLEOTIDE SEQUENCE [LARGE SCALE GENOMIC DNA]</scope>
    <source>
        <strain evidence="2 3">DSM 22336</strain>
    </source>
</reference>
<keyword evidence="2" id="KW-0378">Hydrolase</keyword>
<dbReference type="InterPro" id="IPR011969">
    <property type="entry name" value="Clan_AA_Asp_peptidase_C"/>
</dbReference>
<dbReference type="RefSeq" id="WP_184218254.1">
    <property type="nucleotide sequence ID" value="NZ_JACIIU010000001.1"/>
</dbReference>
<dbReference type="Proteomes" id="UP000555393">
    <property type="component" value="Unassembled WGS sequence"/>
</dbReference>
<evidence type="ECO:0000313" key="3">
    <source>
        <dbReference type="Proteomes" id="UP000555393"/>
    </source>
</evidence>
<keyword evidence="1" id="KW-1133">Transmembrane helix</keyword>
<keyword evidence="3" id="KW-1185">Reference proteome</keyword>
<dbReference type="GO" id="GO:0004190">
    <property type="term" value="F:aspartic-type endopeptidase activity"/>
    <property type="evidence" value="ECO:0007669"/>
    <property type="project" value="InterPro"/>
</dbReference>
<dbReference type="SUPFAM" id="SSF50630">
    <property type="entry name" value="Acid proteases"/>
    <property type="match status" value="1"/>
</dbReference>
<keyword evidence="2" id="KW-0645">Protease</keyword>
<feature type="transmembrane region" description="Helical" evidence="1">
    <location>
        <begin position="40"/>
        <end position="60"/>
    </location>
</feature>
<dbReference type="AlphaFoldDB" id="A0A841LRI9"/>
<keyword evidence="1" id="KW-0812">Transmembrane</keyword>
<dbReference type="PROSITE" id="PS00141">
    <property type="entry name" value="ASP_PROTEASE"/>
    <property type="match status" value="1"/>
</dbReference>
<proteinExistence type="predicted"/>
<dbReference type="Pfam" id="PF13975">
    <property type="entry name" value="gag-asp_proteas"/>
    <property type="match status" value="1"/>
</dbReference>
<feature type="transmembrane region" description="Helical" evidence="1">
    <location>
        <begin position="67"/>
        <end position="83"/>
    </location>
</feature>
<organism evidence="2 3">
    <name type="scientific">Paenochrobactrum gallinarii</name>
    <dbReference type="NCBI Taxonomy" id="643673"/>
    <lineage>
        <taxon>Bacteria</taxon>
        <taxon>Pseudomonadati</taxon>
        <taxon>Pseudomonadota</taxon>
        <taxon>Alphaproteobacteria</taxon>
        <taxon>Hyphomicrobiales</taxon>
        <taxon>Brucellaceae</taxon>
        <taxon>Paenochrobactrum</taxon>
    </lineage>
</organism>
<dbReference type="InterPro" id="IPR034122">
    <property type="entry name" value="Retropepsin-like_bacterial"/>
</dbReference>
<accession>A0A841LRI9</accession>
<dbReference type="EMBL" id="JACIIU010000001">
    <property type="protein sequence ID" value="MBB6259520.1"/>
    <property type="molecule type" value="Genomic_DNA"/>
</dbReference>
<protein>
    <submittedName>
        <fullName evidence="2">Aspartyl protease family protein</fullName>
    </submittedName>
</protein>
<evidence type="ECO:0000256" key="1">
    <source>
        <dbReference type="SAM" id="Phobius"/>
    </source>
</evidence>
<gene>
    <name evidence="2" type="ORF">FHS77_000028</name>
</gene>
<dbReference type="CDD" id="cd05483">
    <property type="entry name" value="retropepsin_like_bacteria"/>
    <property type="match status" value="1"/>
</dbReference>
<sequence>MGRLLWIIIAAIAVVTLLLVSNHESGMTAGYDNDAFARAAYMGIWGIVLAAGLLGSGISLVDSVRQLMIWAVIILALVAGYQYRYELQDIGSRVTAGLIPASAISSLSDDGTLTVTLTKSSGGHFEVNGKVNGKYVHFLIDTGASSIVLSYEDAQKIGINTDDLNFTAPIMTANGTSKAAHARLDTLQIGDIRRENVHALVTQPEMMRGSLLGMSFLETLHGFNVRGDRLILLD</sequence>
<evidence type="ECO:0000313" key="2">
    <source>
        <dbReference type="EMBL" id="MBB6259520.1"/>
    </source>
</evidence>
<name>A0A841LRI9_9HYPH</name>
<dbReference type="InterPro" id="IPR001969">
    <property type="entry name" value="Aspartic_peptidase_AS"/>
</dbReference>
<dbReference type="InterPro" id="IPR021109">
    <property type="entry name" value="Peptidase_aspartic_dom_sf"/>
</dbReference>